<accession>H5S9H9</accession>
<evidence type="ECO:0000313" key="1">
    <source>
        <dbReference type="EMBL" id="BAL52815.1"/>
    </source>
</evidence>
<dbReference type="SUPFAM" id="SSF82171">
    <property type="entry name" value="DPP6 N-terminal domain-like"/>
    <property type="match status" value="1"/>
</dbReference>
<dbReference type="Gene3D" id="2.120.10.30">
    <property type="entry name" value="TolB, C-terminal domain"/>
    <property type="match status" value="1"/>
</dbReference>
<sequence>MWWHMNSQEEAFPLLECMCEYDDKLPAPKGFIWLLHCIRNSERIVKKEPLFLVPRLSLDEGHRALSPNGRYYYHSDFIASPDNPQDYTSTTLFWERGQPMPHKLPIPSLFYAVFSPDSRFLCGFTKDGAYRGGSDSFYVVECTTRKVRRLFHLRSLEDFTYKWGWYPDSRHIWYAFGEVFEEKKVTIYRCDISSGTQVLLQGREREVVFKDWDLLDPLYRYNSLTENARAFAYARNHQIRVRVEPIREWEEAKPGESEVYIERRNGQSRRLIRRGEHQWMRIQPLDVSEEGQWILLKCERMCKVQEANQTTESIRFELTVWHVPTKQHRVYARAEYPPVGMPTWWFARG</sequence>
<reference evidence="1" key="2">
    <citation type="journal article" date="2012" name="PLoS ONE">
        <title>A Deeply Branching Thermophilic Bacterium with an Ancient Acetyl-CoA Pathway Dominates a Subsurface Ecosystem.</title>
        <authorList>
            <person name="Takami H."/>
            <person name="Noguchi H."/>
            <person name="Takaki Y."/>
            <person name="Uchiyama I."/>
            <person name="Toyoda A."/>
            <person name="Nishi S."/>
            <person name="Chee G.-J."/>
            <person name="Arai W."/>
            <person name="Nunoura T."/>
            <person name="Itoh T."/>
            <person name="Hattori M."/>
            <person name="Takai K."/>
        </authorList>
    </citation>
    <scope>NUCLEOTIDE SEQUENCE</scope>
</reference>
<dbReference type="InterPro" id="IPR011042">
    <property type="entry name" value="6-blade_b-propeller_TolB-like"/>
</dbReference>
<protein>
    <recommendedName>
        <fullName evidence="2">Dipeptidylpeptidase IV N-terminal domain-containing protein</fullName>
    </recommendedName>
</protein>
<name>H5S9H9_9ZZZZ</name>
<reference evidence="1" key="1">
    <citation type="journal article" date="2005" name="Environ. Microbiol.">
        <title>Genetic and functional properties of uncultivated thermophilic crenarchaeotes from a subsurface gold mine as revealed by analysis of genome fragments.</title>
        <authorList>
            <person name="Nunoura T."/>
            <person name="Hirayama H."/>
            <person name="Takami H."/>
            <person name="Oida H."/>
            <person name="Nishi S."/>
            <person name="Shimamura S."/>
            <person name="Suzuki Y."/>
            <person name="Inagaki F."/>
            <person name="Takai K."/>
            <person name="Nealson K.H."/>
            <person name="Horikoshi K."/>
        </authorList>
    </citation>
    <scope>NUCLEOTIDE SEQUENCE</scope>
</reference>
<evidence type="ECO:0008006" key="2">
    <source>
        <dbReference type="Google" id="ProtNLM"/>
    </source>
</evidence>
<organism evidence="1">
    <name type="scientific">uncultured prokaryote</name>
    <dbReference type="NCBI Taxonomy" id="198431"/>
    <lineage>
        <taxon>unclassified sequences</taxon>
        <taxon>environmental samples</taxon>
    </lineage>
</organism>
<dbReference type="EMBL" id="AP011640">
    <property type="protein sequence ID" value="BAL52815.1"/>
    <property type="molecule type" value="Genomic_DNA"/>
</dbReference>
<proteinExistence type="predicted"/>
<gene>
    <name evidence="1" type="ORF">HGMM_F03C06C20</name>
</gene>
<dbReference type="AlphaFoldDB" id="H5S9H9"/>